<comment type="caution">
    <text evidence="6">The sequence shown here is derived from an EMBL/GenBank/DDBJ whole genome shotgun (WGS) entry which is preliminary data.</text>
</comment>
<gene>
    <name evidence="6" type="ORF">ATO8_16880</name>
</gene>
<feature type="compositionally biased region" description="Basic and acidic residues" evidence="4">
    <location>
        <begin position="68"/>
        <end position="79"/>
    </location>
</feature>
<dbReference type="InterPro" id="IPR011663">
    <property type="entry name" value="UTRA"/>
</dbReference>
<evidence type="ECO:0000313" key="7">
    <source>
        <dbReference type="Proteomes" id="UP000019063"/>
    </source>
</evidence>
<dbReference type="PROSITE" id="PS50949">
    <property type="entry name" value="HTH_GNTR"/>
    <property type="match status" value="1"/>
</dbReference>
<dbReference type="SMART" id="SM00345">
    <property type="entry name" value="HTH_GNTR"/>
    <property type="match status" value="1"/>
</dbReference>
<dbReference type="GO" id="GO:0003677">
    <property type="term" value="F:DNA binding"/>
    <property type="evidence" value="ECO:0007669"/>
    <property type="project" value="UniProtKB-KW"/>
</dbReference>
<dbReference type="InterPro" id="IPR050679">
    <property type="entry name" value="Bact_HTH_transcr_reg"/>
</dbReference>
<dbReference type="AlphaFoldDB" id="W4HHD4"/>
<keyword evidence="7" id="KW-1185">Reference proteome</keyword>
<dbReference type="InterPro" id="IPR036388">
    <property type="entry name" value="WH-like_DNA-bd_sf"/>
</dbReference>
<dbReference type="EMBL" id="AQQW01000012">
    <property type="protein sequence ID" value="ETW11365.1"/>
    <property type="molecule type" value="Genomic_DNA"/>
</dbReference>
<name>W4HHD4_9RHOB</name>
<dbReference type="STRING" id="1379903.ATO8_16880"/>
<sequence>MASFSGRSAALADEGAPWPKHHRVYLVLRQEIEDGTYGPDAPMPSEKVLAQQFGVSRITIRKAMERLSQEGSVDRERGRGTFARRTRSEPSPVEASLSGNIENLVALGLETEVTVIEFGYGRAPADVCAAMACAPDTVMQRAVRIRSLDGRPFSHLVTWLPEEIGRTFDRDMLGTTPILKLIEQAGHSIATAKQTISACLATPDVAALLEVEPGSALLSVHRVVFDRNGRPVEWIRGLYRPDTYAHQSEIARSASSTRTIWNT</sequence>
<proteinExistence type="predicted"/>
<dbReference type="PANTHER" id="PTHR44846">
    <property type="entry name" value="MANNOSYL-D-GLYCERATE TRANSPORT/METABOLISM SYSTEM REPRESSOR MNGR-RELATED"/>
    <property type="match status" value="1"/>
</dbReference>
<dbReference type="InterPro" id="IPR028978">
    <property type="entry name" value="Chorismate_lyase_/UTRA_dom_sf"/>
</dbReference>
<evidence type="ECO:0000256" key="2">
    <source>
        <dbReference type="ARBA" id="ARBA00023125"/>
    </source>
</evidence>
<dbReference type="eggNOG" id="COG2188">
    <property type="taxonomic scope" value="Bacteria"/>
</dbReference>
<keyword evidence="3" id="KW-0804">Transcription</keyword>
<evidence type="ECO:0000256" key="3">
    <source>
        <dbReference type="ARBA" id="ARBA00023163"/>
    </source>
</evidence>
<dbReference type="CDD" id="cd07377">
    <property type="entry name" value="WHTH_GntR"/>
    <property type="match status" value="1"/>
</dbReference>
<dbReference type="SUPFAM" id="SSF46785">
    <property type="entry name" value="Winged helix' DNA-binding domain"/>
    <property type="match status" value="1"/>
</dbReference>
<dbReference type="GO" id="GO:0003700">
    <property type="term" value="F:DNA-binding transcription factor activity"/>
    <property type="evidence" value="ECO:0007669"/>
    <property type="project" value="InterPro"/>
</dbReference>
<protein>
    <submittedName>
        <fullName evidence="6">GntR family transcriptional regulator</fullName>
    </submittedName>
</protein>
<keyword evidence="1" id="KW-0805">Transcription regulation</keyword>
<dbReference type="SUPFAM" id="SSF64288">
    <property type="entry name" value="Chorismate lyase-like"/>
    <property type="match status" value="1"/>
</dbReference>
<keyword evidence="2" id="KW-0238">DNA-binding</keyword>
<dbReference type="RefSeq" id="WP_051487861.1">
    <property type="nucleotide sequence ID" value="NZ_AQQW01000012.1"/>
</dbReference>
<dbReference type="PANTHER" id="PTHR44846:SF1">
    <property type="entry name" value="MANNOSYL-D-GLYCERATE TRANSPORT_METABOLISM SYSTEM REPRESSOR MNGR-RELATED"/>
    <property type="match status" value="1"/>
</dbReference>
<reference evidence="6 7" key="1">
    <citation type="journal article" date="2014" name="Antonie Van Leeuwenhoek">
        <title>Roseivivax atlanticus sp. nov., isolated from surface seawater of the Atlantic Ocean.</title>
        <authorList>
            <person name="Li G."/>
            <person name="Lai Q."/>
            <person name="Liu X."/>
            <person name="Sun F."/>
            <person name="Shao Z."/>
        </authorList>
    </citation>
    <scope>NUCLEOTIDE SEQUENCE [LARGE SCALE GENOMIC DNA]</scope>
    <source>
        <strain evidence="6 7">22II-s10s</strain>
    </source>
</reference>
<feature type="domain" description="HTH gntR-type" evidence="5">
    <location>
        <begin position="18"/>
        <end position="86"/>
    </location>
</feature>
<dbReference type="Pfam" id="PF07702">
    <property type="entry name" value="UTRA"/>
    <property type="match status" value="1"/>
</dbReference>
<evidence type="ECO:0000256" key="4">
    <source>
        <dbReference type="SAM" id="MobiDB-lite"/>
    </source>
</evidence>
<organism evidence="6 7">
    <name type="scientific">Roseivivax marinus</name>
    <dbReference type="NCBI Taxonomy" id="1379903"/>
    <lineage>
        <taxon>Bacteria</taxon>
        <taxon>Pseudomonadati</taxon>
        <taxon>Pseudomonadota</taxon>
        <taxon>Alphaproteobacteria</taxon>
        <taxon>Rhodobacterales</taxon>
        <taxon>Roseobacteraceae</taxon>
        <taxon>Roseivivax</taxon>
    </lineage>
</organism>
<dbReference type="GO" id="GO:0045892">
    <property type="term" value="P:negative regulation of DNA-templated transcription"/>
    <property type="evidence" value="ECO:0007669"/>
    <property type="project" value="TreeGrafter"/>
</dbReference>
<accession>W4HHD4</accession>
<dbReference type="Gene3D" id="1.10.10.10">
    <property type="entry name" value="Winged helix-like DNA-binding domain superfamily/Winged helix DNA-binding domain"/>
    <property type="match status" value="1"/>
</dbReference>
<dbReference type="Gene3D" id="3.40.1410.10">
    <property type="entry name" value="Chorismate lyase-like"/>
    <property type="match status" value="1"/>
</dbReference>
<evidence type="ECO:0000256" key="1">
    <source>
        <dbReference type="ARBA" id="ARBA00023015"/>
    </source>
</evidence>
<dbReference type="InterPro" id="IPR000524">
    <property type="entry name" value="Tscrpt_reg_HTH_GntR"/>
</dbReference>
<dbReference type="Pfam" id="PF00392">
    <property type="entry name" value="GntR"/>
    <property type="match status" value="1"/>
</dbReference>
<dbReference type="Proteomes" id="UP000019063">
    <property type="component" value="Unassembled WGS sequence"/>
</dbReference>
<evidence type="ECO:0000313" key="6">
    <source>
        <dbReference type="EMBL" id="ETW11365.1"/>
    </source>
</evidence>
<dbReference type="SMART" id="SM00866">
    <property type="entry name" value="UTRA"/>
    <property type="match status" value="1"/>
</dbReference>
<dbReference type="PRINTS" id="PR00035">
    <property type="entry name" value="HTHGNTR"/>
</dbReference>
<feature type="region of interest" description="Disordered" evidence="4">
    <location>
        <begin position="68"/>
        <end position="95"/>
    </location>
</feature>
<evidence type="ECO:0000259" key="5">
    <source>
        <dbReference type="PROSITE" id="PS50949"/>
    </source>
</evidence>
<dbReference type="InterPro" id="IPR036390">
    <property type="entry name" value="WH_DNA-bd_sf"/>
</dbReference>